<accession>A0ABX2JLV3</accession>
<reference evidence="1 2" key="1">
    <citation type="submission" date="2019-05" db="EMBL/GenBank/DDBJ databases">
        <title>Mycolicibacterium sphagni ENV482 genome assembly.</title>
        <authorList>
            <person name="Chen W."/>
            <person name="Faulkner N.W."/>
            <person name="Hyman M.R."/>
        </authorList>
    </citation>
    <scope>NUCLEOTIDE SEQUENCE [LARGE SCALE GENOMIC DNA]</scope>
    <source>
        <strain evidence="1 2">ENV482</strain>
    </source>
</reference>
<name>A0ABX2JLV3_9MYCO</name>
<comment type="caution">
    <text evidence="1">The sequence shown here is derived from an EMBL/GenBank/DDBJ whole genome shotgun (WGS) entry which is preliminary data.</text>
</comment>
<dbReference type="RefSeq" id="WP_174396625.1">
    <property type="nucleotide sequence ID" value="NZ_VBSB01000003.1"/>
</dbReference>
<dbReference type="EMBL" id="VBSB01000003">
    <property type="protein sequence ID" value="NTY58671.1"/>
    <property type="molecule type" value="Genomic_DNA"/>
</dbReference>
<evidence type="ECO:0000313" key="1">
    <source>
        <dbReference type="EMBL" id="NTY58671.1"/>
    </source>
</evidence>
<sequence length="135" mass="14447">MKELEVGTVHKWLATNGDAAVWVCPRRDSTGYAATLRFTSATGVGYAVTLTAADLERITATAAAIMAASPDTIEDWIDQAAEAVQGARNALQPNSTITAGQRAYFFETKDQVTPPVLLSRCVRAETTPIQGYGVR</sequence>
<gene>
    <name evidence="1" type="ORF">FEG63_03775</name>
</gene>
<protein>
    <submittedName>
        <fullName evidence="1">Uncharacterized protein</fullName>
    </submittedName>
</protein>
<evidence type="ECO:0000313" key="2">
    <source>
        <dbReference type="Proteomes" id="UP000708347"/>
    </source>
</evidence>
<dbReference type="Proteomes" id="UP000708347">
    <property type="component" value="Unassembled WGS sequence"/>
</dbReference>
<keyword evidence="2" id="KW-1185">Reference proteome</keyword>
<proteinExistence type="predicted"/>
<organism evidence="1 2">
    <name type="scientific">Mycolicibacterium sphagni</name>
    <dbReference type="NCBI Taxonomy" id="1786"/>
    <lineage>
        <taxon>Bacteria</taxon>
        <taxon>Bacillati</taxon>
        <taxon>Actinomycetota</taxon>
        <taxon>Actinomycetes</taxon>
        <taxon>Mycobacteriales</taxon>
        <taxon>Mycobacteriaceae</taxon>
        <taxon>Mycolicibacterium</taxon>
    </lineage>
</organism>